<name>A0A2M6WUC7_9BACT</name>
<comment type="caution">
    <text evidence="3">The sequence shown here is derived from an EMBL/GenBank/DDBJ whole genome shotgun (WGS) entry which is preliminary data.</text>
</comment>
<accession>A0A2M6WUC7</accession>
<feature type="signal peptide" evidence="2">
    <location>
        <begin position="1"/>
        <end position="30"/>
    </location>
</feature>
<dbReference type="AlphaFoldDB" id="A0A2M6WUC7"/>
<evidence type="ECO:0008006" key="5">
    <source>
        <dbReference type="Google" id="ProtNLM"/>
    </source>
</evidence>
<feature type="transmembrane region" description="Helical" evidence="1">
    <location>
        <begin position="111"/>
        <end position="131"/>
    </location>
</feature>
<organism evidence="3 4">
    <name type="scientific">Candidatus Falkowbacteria bacterium CG10_big_fil_rev_8_21_14_0_10_37_14</name>
    <dbReference type="NCBI Taxonomy" id="1974561"/>
    <lineage>
        <taxon>Bacteria</taxon>
        <taxon>Candidatus Falkowiibacteriota</taxon>
    </lineage>
</organism>
<evidence type="ECO:0000313" key="3">
    <source>
        <dbReference type="EMBL" id="PIT96405.1"/>
    </source>
</evidence>
<dbReference type="Proteomes" id="UP000228533">
    <property type="component" value="Unassembled WGS sequence"/>
</dbReference>
<sequence length="156" mass="16651">MQNTNQPKIKYLIFGLLASLILITALPTLAASGTPSTWLEKAGGIGLLQLGDTAYATQGEPKDIKDIMASIIAVFLGLLATIFLVLIILAGVKWMTSQGDKTKIENARKTIVTASAGLLIILASYAITIYITRGSIHTTTNASRYQLDTNGPKNTE</sequence>
<keyword evidence="1" id="KW-0812">Transmembrane</keyword>
<keyword evidence="1" id="KW-1133">Transmembrane helix</keyword>
<proteinExistence type="predicted"/>
<evidence type="ECO:0000256" key="2">
    <source>
        <dbReference type="SAM" id="SignalP"/>
    </source>
</evidence>
<evidence type="ECO:0000256" key="1">
    <source>
        <dbReference type="SAM" id="Phobius"/>
    </source>
</evidence>
<keyword evidence="1" id="KW-0472">Membrane</keyword>
<feature type="chain" id="PRO_5014934829" description="DUF5671 domain-containing protein" evidence="2">
    <location>
        <begin position="31"/>
        <end position="156"/>
    </location>
</feature>
<dbReference type="EMBL" id="PFAM01000004">
    <property type="protein sequence ID" value="PIT96405.1"/>
    <property type="molecule type" value="Genomic_DNA"/>
</dbReference>
<reference evidence="4" key="1">
    <citation type="submission" date="2017-09" db="EMBL/GenBank/DDBJ databases">
        <title>Depth-based differentiation of microbial function through sediment-hosted aquifers and enrichment of novel symbionts in the deep terrestrial subsurface.</title>
        <authorList>
            <person name="Probst A.J."/>
            <person name="Ladd B."/>
            <person name="Jarett J.K."/>
            <person name="Geller-Mcgrath D.E."/>
            <person name="Sieber C.M.K."/>
            <person name="Emerson J.B."/>
            <person name="Anantharaman K."/>
            <person name="Thomas B.C."/>
            <person name="Malmstrom R."/>
            <person name="Stieglmeier M."/>
            <person name="Klingl A."/>
            <person name="Woyke T."/>
            <person name="Ryan C.M."/>
            <person name="Banfield J.F."/>
        </authorList>
    </citation>
    <scope>NUCLEOTIDE SEQUENCE [LARGE SCALE GENOMIC DNA]</scope>
</reference>
<gene>
    <name evidence="3" type="ORF">COT94_00380</name>
</gene>
<evidence type="ECO:0000313" key="4">
    <source>
        <dbReference type="Proteomes" id="UP000228533"/>
    </source>
</evidence>
<keyword evidence="2" id="KW-0732">Signal</keyword>
<feature type="transmembrane region" description="Helical" evidence="1">
    <location>
        <begin position="67"/>
        <end position="90"/>
    </location>
</feature>
<protein>
    <recommendedName>
        <fullName evidence="5">DUF5671 domain-containing protein</fullName>
    </recommendedName>
</protein>